<reference evidence="1 2" key="1">
    <citation type="journal article" date="2024" name="Plant Biotechnol. J.">
        <title>Genome and CRISPR/Cas9 system of a widespread forest tree (Populus alba) in the world.</title>
        <authorList>
            <person name="Liu Y.J."/>
            <person name="Jiang P.F."/>
            <person name="Han X.M."/>
            <person name="Li X.Y."/>
            <person name="Wang H.M."/>
            <person name="Wang Y.J."/>
            <person name="Wang X.X."/>
            <person name="Zeng Q.Y."/>
        </authorList>
    </citation>
    <scope>NUCLEOTIDE SEQUENCE [LARGE SCALE GENOMIC DNA]</scope>
    <source>
        <strain evidence="2">cv. PAL-ZL1</strain>
    </source>
</reference>
<organism evidence="1 2">
    <name type="scientific">Populus alba</name>
    <name type="common">White poplar</name>
    <dbReference type="NCBI Taxonomy" id="43335"/>
    <lineage>
        <taxon>Eukaryota</taxon>
        <taxon>Viridiplantae</taxon>
        <taxon>Streptophyta</taxon>
        <taxon>Embryophyta</taxon>
        <taxon>Tracheophyta</taxon>
        <taxon>Spermatophyta</taxon>
        <taxon>Magnoliopsida</taxon>
        <taxon>eudicotyledons</taxon>
        <taxon>Gunneridae</taxon>
        <taxon>Pentapetalae</taxon>
        <taxon>rosids</taxon>
        <taxon>fabids</taxon>
        <taxon>Malpighiales</taxon>
        <taxon>Salicaceae</taxon>
        <taxon>Saliceae</taxon>
        <taxon>Populus</taxon>
    </lineage>
</organism>
<keyword evidence="2" id="KW-1185">Reference proteome</keyword>
<evidence type="ECO:0000313" key="1">
    <source>
        <dbReference type="EMBL" id="KAL3585311.1"/>
    </source>
</evidence>
<name>A0ACC4C249_POPAL</name>
<sequence length="205" mass="24625">MSTGATRKMILLTWIEEALHHFIAKPLLHGKSYKCRFENSRDNSDSHSRDSEVVEGKLDSAEQVLKLPEEWGLLKWEIWLWNFQFKNLNSLTDFRPLLGKFGGIKALDASISKHQTQSSRWLVKVLFEKHDRSRQMDDISEEKPRNLRIDEVEIFEMEVDFVKVLISREQYTFFRFFMETKRRECKVKSYIEPHLQWRRVSFLKR</sequence>
<gene>
    <name evidence="1" type="ORF">D5086_012178</name>
</gene>
<protein>
    <submittedName>
        <fullName evidence="1">Uncharacterized protein</fullName>
    </submittedName>
</protein>
<evidence type="ECO:0000313" key="2">
    <source>
        <dbReference type="Proteomes" id="UP000309997"/>
    </source>
</evidence>
<dbReference type="Proteomes" id="UP000309997">
    <property type="component" value="Unassembled WGS sequence"/>
</dbReference>
<accession>A0ACC4C249</accession>
<comment type="caution">
    <text evidence="1">The sequence shown here is derived from an EMBL/GenBank/DDBJ whole genome shotgun (WGS) entry which is preliminary data.</text>
</comment>
<dbReference type="EMBL" id="RCHU02000006">
    <property type="protein sequence ID" value="KAL3585311.1"/>
    <property type="molecule type" value="Genomic_DNA"/>
</dbReference>
<proteinExistence type="predicted"/>